<sequence length="363" mass="41946">MANSRGLWNDRSCHDDWTPGLVPKRNGPTFRQTFFCSPVASHASQLQNRTETTIHATHSHSKSVNPICLQSLAIMDNTMPPVTRRTTSLAKDIHTQVPDLCGPLAPLNVRLYTCSDFPVFDKLDEYIESQRNRSWRSHGFKSDCPIPPLLLACHESFKAASRAYTRTFSSLGSLPQTYFNYALDTLYVDWESCPGSVLEIESLLRSFAFRDEFSKIERLAIHNEILLEFYMAYGEILCDILALFGNREECVKDMSRLLTFVEPVHMDRRAFMFENPEYHVKHDPKNQNLPGTEFYVRSLEVLFDEARDFQLNRGKLFIRPVIEHKVLTTHKLKARFDALQKAYEAVSSCRCYENETFFCEVEE</sequence>
<name>A0A2J6RJY1_HYAVF</name>
<evidence type="ECO:0000259" key="1">
    <source>
        <dbReference type="Pfam" id="PF20150"/>
    </source>
</evidence>
<reference evidence="2 3" key="1">
    <citation type="submission" date="2016-04" db="EMBL/GenBank/DDBJ databases">
        <title>A degradative enzymes factory behind the ericoid mycorrhizal symbiosis.</title>
        <authorList>
            <consortium name="DOE Joint Genome Institute"/>
            <person name="Martino E."/>
            <person name="Morin E."/>
            <person name="Grelet G."/>
            <person name="Kuo A."/>
            <person name="Kohler A."/>
            <person name="Daghino S."/>
            <person name="Barry K."/>
            <person name="Choi C."/>
            <person name="Cichocki N."/>
            <person name="Clum A."/>
            <person name="Copeland A."/>
            <person name="Hainaut M."/>
            <person name="Haridas S."/>
            <person name="Labutti K."/>
            <person name="Lindquist E."/>
            <person name="Lipzen A."/>
            <person name="Khouja H.-R."/>
            <person name="Murat C."/>
            <person name="Ohm R."/>
            <person name="Olson A."/>
            <person name="Spatafora J."/>
            <person name="Veneault-Fourrey C."/>
            <person name="Henrissat B."/>
            <person name="Grigoriev I."/>
            <person name="Martin F."/>
            <person name="Perotto S."/>
        </authorList>
    </citation>
    <scope>NUCLEOTIDE SEQUENCE [LARGE SCALE GENOMIC DNA]</scope>
    <source>
        <strain evidence="2 3">F</strain>
    </source>
</reference>
<feature type="domain" description="2EXR" evidence="1">
    <location>
        <begin position="130"/>
        <end position="186"/>
    </location>
</feature>
<evidence type="ECO:0000313" key="2">
    <source>
        <dbReference type="EMBL" id="PMD38834.1"/>
    </source>
</evidence>
<protein>
    <recommendedName>
        <fullName evidence="1">2EXR domain-containing protein</fullName>
    </recommendedName>
</protein>
<dbReference type="EMBL" id="KZ613947">
    <property type="protein sequence ID" value="PMD38834.1"/>
    <property type="molecule type" value="Genomic_DNA"/>
</dbReference>
<gene>
    <name evidence="2" type="ORF">L207DRAFT_584234</name>
</gene>
<dbReference type="InterPro" id="IPR045518">
    <property type="entry name" value="2EXR"/>
</dbReference>
<dbReference type="OrthoDB" id="3437257at2759"/>
<keyword evidence="3" id="KW-1185">Reference proteome</keyword>
<evidence type="ECO:0000313" key="3">
    <source>
        <dbReference type="Proteomes" id="UP000235786"/>
    </source>
</evidence>
<dbReference type="Proteomes" id="UP000235786">
    <property type="component" value="Unassembled WGS sequence"/>
</dbReference>
<proteinExistence type="predicted"/>
<dbReference type="Pfam" id="PF20150">
    <property type="entry name" value="2EXR"/>
    <property type="match status" value="1"/>
</dbReference>
<accession>A0A2J6RJY1</accession>
<organism evidence="2 3">
    <name type="scientific">Hyaloscypha variabilis (strain UAMH 11265 / GT02V1 / F)</name>
    <name type="common">Meliniomyces variabilis</name>
    <dbReference type="NCBI Taxonomy" id="1149755"/>
    <lineage>
        <taxon>Eukaryota</taxon>
        <taxon>Fungi</taxon>
        <taxon>Dikarya</taxon>
        <taxon>Ascomycota</taxon>
        <taxon>Pezizomycotina</taxon>
        <taxon>Leotiomycetes</taxon>
        <taxon>Helotiales</taxon>
        <taxon>Hyaloscyphaceae</taxon>
        <taxon>Hyaloscypha</taxon>
        <taxon>Hyaloscypha variabilis</taxon>
    </lineage>
</organism>
<dbReference type="AlphaFoldDB" id="A0A2J6RJY1"/>